<organism evidence="1 2">
    <name type="scientific">Bacillus cereus (strain AH820)</name>
    <dbReference type="NCBI Taxonomy" id="405535"/>
    <lineage>
        <taxon>Bacteria</taxon>
        <taxon>Bacillati</taxon>
        <taxon>Bacillota</taxon>
        <taxon>Bacilli</taxon>
        <taxon>Bacillales</taxon>
        <taxon>Bacillaceae</taxon>
        <taxon>Bacillus</taxon>
        <taxon>Bacillus cereus group</taxon>
    </lineage>
</organism>
<protein>
    <submittedName>
        <fullName evidence="1">Uncharacterized protein</fullName>
    </submittedName>
</protein>
<dbReference type="HOGENOM" id="CLU_214171_0_0_9"/>
<dbReference type="Proteomes" id="UP000001363">
    <property type="component" value="Chromosome"/>
</dbReference>
<reference evidence="1 2" key="1">
    <citation type="submission" date="2008-10" db="EMBL/GenBank/DDBJ databases">
        <title>Genome sequence of Bacillus cereus AH820.</title>
        <authorList>
            <person name="Dodson R.J."/>
            <person name="Durkin A.S."/>
            <person name="Rosovitz M.J."/>
            <person name="Rasko D.A."/>
            <person name="Hoffmaster A."/>
            <person name="Ravel J."/>
            <person name="Sutton G."/>
        </authorList>
    </citation>
    <scope>NUCLEOTIDE SEQUENCE [LARGE SCALE GENOMIC DNA]</scope>
    <source>
        <strain evidence="1 2">AH820</strain>
    </source>
</reference>
<sequence>MTMTPNKRGKAIILGKACSRERMYKKKETMTARMIRKIYVFFIQNTSKIAFL</sequence>
<proteinExistence type="predicted"/>
<dbReference type="AlphaFoldDB" id="B7JEN6"/>
<gene>
    <name evidence="1" type="ordered locus">BCAH820_1277</name>
</gene>
<evidence type="ECO:0000313" key="1">
    <source>
        <dbReference type="EMBL" id="ACK89992.1"/>
    </source>
</evidence>
<dbReference type="KEGG" id="bcu:BCAH820_1277"/>
<dbReference type="EMBL" id="CP001283">
    <property type="protein sequence ID" value="ACK89992.1"/>
    <property type="molecule type" value="Genomic_DNA"/>
</dbReference>
<accession>B7JEN6</accession>
<evidence type="ECO:0000313" key="2">
    <source>
        <dbReference type="Proteomes" id="UP000001363"/>
    </source>
</evidence>
<name>B7JEN6_BACC0</name>